<dbReference type="GO" id="GO:0005886">
    <property type="term" value="C:plasma membrane"/>
    <property type="evidence" value="ECO:0007669"/>
    <property type="project" value="TreeGrafter"/>
</dbReference>
<organism evidence="3 4">
    <name type="scientific">Novosphingobium subterraneum</name>
    <dbReference type="NCBI Taxonomy" id="48936"/>
    <lineage>
        <taxon>Bacteria</taxon>
        <taxon>Pseudomonadati</taxon>
        <taxon>Pseudomonadota</taxon>
        <taxon>Alphaproteobacteria</taxon>
        <taxon>Sphingomonadales</taxon>
        <taxon>Sphingomonadaceae</taxon>
        <taxon>Novosphingobium</taxon>
    </lineage>
</organism>
<dbReference type="Proteomes" id="UP000031338">
    <property type="component" value="Unassembled WGS sequence"/>
</dbReference>
<reference evidence="3 4" key="1">
    <citation type="submission" date="2014-10" db="EMBL/GenBank/DDBJ databases">
        <title>Draft genome sequence of Novosphingobium subterraneum DSM 12447.</title>
        <authorList>
            <person name="Gan H.M."/>
            <person name="Gan H.Y."/>
            <person name="Savka M.A."/>
        </authorList>
    </citation>
    <scope>NUCLEOTIDE SEQUENCE [LARGE SCALE GENOMIC DNA]</scope>
    <source>
        <strain evidence="3 4">DSM 12447</strain>
    </source>
</reference>
<feature type="transmembrane region" description="Helical" evidence="2">
    <location>
        <begin position="230"/>
        <end position="257"/>
    </location>
</feature>
<dbReference type="GO" id="GO:0006814">
    <property type="term" value="P:sodium ion transport"/>
    <property type="evidence" value="ECO:0007669"/>
    <property type="project" value="InterPro"/>
</dbReference>
<dbReference type="PANTHER" id="PTHR11328">
    <property type="entry name" value="MAJOR FACILITATOR SUPERFAMILY DOMAIN-CONTAINING PROTEIN"/>
    <property type="match status" value="1"/>
</dbReference>
<keyword evidence="2" id="KW-1133">Transmembrane helix</keyword>
<evidence type="ECO:0000256" key="2">
    <source>
        <dbReference type="SAM" id="Phobius"/>
    </source>
</evidence>
<evidence type="ECO:0000256" key="1">
    <source>
        <dbReference type="ARBA" id="ARBA00009617"/>
    </source>
</evidence>
<proteinExistence type="inferred from homology"/>
<dbReference type="STRING" id="48936.NJ75_02970"/>
<feature type="transmembrane region" description="Helical" evidence="2">
    <location>
        <begin position="320"/>
        <end position="343"/>
    </location>
</feature>
<dbReference type="SUPFAM" id="SSF103473">
    <property type="entry name" value="MFS general substrate transporter"/>
    <property type="match status" value="1"/>
</dbReference>
<dbReference type="InterPro" id="IPR036259">
    <property type="entry name" value="MFS_trans_sf"/>
</dbReference>
<dbReference type="CDD" id="cd17332">
    <property type="entry name" value="MFS_MelB_like"/>
    <property type="match status" value="1"/>
</dbReference>
<keyword evidence="4" id="KW-1185">Reference proteome</keyword>
<dbReference type="AlphaFoldDB" id="A0A0B9A396"/>
<dbReference type="GO" id="GO:0008643">
    <property type="term" value="P:carbohydrate transport"/>
    <property type="evidence" value="ECO:0007669"/>
    <property type="project" value="InterPro"/>
</dbReference>
<dbReference type="InterPro" id="IPR001927">
    <property type="entry name" value="Na/Gal_symport"/>
</dbReference>
<feature type="transmembrane region" description="Helical" evidence="2">
    <location>
        <begin position="364"/>
        <end position="385"/>
    </location>
</feature>
<dbReference type="Pfam" id="PF13347">
    <property type="entry name" value="MFS_2"/>
    <property type="match status" value="1"/>
</dbReference>
<protein>
    <submittedName>
        <fullName evidence="3">Sugar (Glycoside-Pentoside-Hexuronide) transporter</fullName>
    </submittedName>
</protein>
<accession>A0A0B9A396</accession>
<evidence type="ECO:0000313" key="4">
    <source>
        <dbReference type="Proteomes" id="UP000031338"/>
    </source>
</evidence>
<dbReference type="GO" id="GO:0015293">
    <property type="term" value="F:symporter activity"/>
    <property type="evidence" value="ECO:0007669"/>
    <property type="project" value="InterPro"/>
</dbReference>
<dbReference type="EMBL" id="JRVC01000014">
    <property type="protein sequence ID" value="KHS45044.1"/>
    <property type="molecule type" value="Genomic_DNA"/>
</dbReference>
<feature type="transmembrane region" description="Helical" evidence="2">
    <location>
        <begin position="81"/>
        <end position="98"/>
    </location>
</feature>
<feature type="transmembrane region" description="Helical" evidence="2">
    <location>
        <begin position="263"/>
        <end position="284"/>
    </location>
</feature>
<dbReference type="InterPro" id="IPR039672">
    <property type="entry name" value="MFS_2"/>
</dbReference>
<dbReference type="PANTHER" id="PTHR11328:SF24">
    <property type="entry name" value="MAJOR FACILITATOR SUPERFAMILY (MFS) PROFILE DOMAIN-CONTAINING PROTEIN"/>
    <property type="match status" value="1"/>
</dbReference>
<evidence type="ECO:0000313" key="3">
    <source>
        <dbReference type="EMBL" id="KHS45044.1"/>
    </source>
</evidence>
<keyword evidence="2" id="KW-0472">Membrane</keyword>
<gene>
    <name evidence="3" type="ORF">NJ75_02970</name>
</gene>
<comment type="caution">
    <text evidence="3">The sequence shown here is derived from an EMBL/GenBank/DDBJ whole genome shotgun (WGS) entry which is preliminary data.</text>
</comment>
<feature type="transmembrane region" description="Helical" evidence="2">
    <location>
        <begin position="181"/>
        <end position="202"/>
    </location>
</feature>
<feature type="transmembrane region" description="Helical" evidence="2">
    <location>
        <begin position="153"/>
        <end position="175"/>
    </location>
</feature>
<comment type="similarity">
    <text evidence="1">Belongs to the sodium:galactoside symporter (TC 2.A.2) family.</text>
</comment>
<name>A0A0B9A396_9SPHN</name>
<feature type="transmembrane region" description="Helical" evidence="2">
    <location>
        <begin position="110"/>
        <end position="133"/>
    </location>
</feature>
<keyword evidence="2" id="KW-0812">Transmembrane</keyword>
<sequence length="447" mass="48040">MANEKLSFAERLSYGMGDMGTSLAYNMASGFLLFYYTNVVGMPAAGVGTIFLIARLLDAIIDPVVGIMVDKTRSRWGRTRGYFLFTALPYALLTVALFHVPDWSDSAQLVYAFVTFKALGILMSVQAIPYTALMPMMTLDPKQRLKLSGMRGVGTSISVVLGTAAVMPLVGVFGGEDQNKGFQYVAMLFAAIGFAATLALFANCKERFEDGSSPDFAIGPAVKEMLQNKAWLVVFASCLLYFIRFGLMMSATAYFAIDVMRQPWLISVMLPAVSGMLLLSSFVAPPILARTGIRKGSAFVLALAAVIFAVLPLAQDNTAAFLSLYIAACLATSITITAAFAMIAETVDYHEWKFGTRREGLLSAGISLSTKVGMAVGTAGFAFMLGAAGYVPDAVTDAAREAIRWTYYGSAVVLLGLQTVVVLMWPMDGLHETIRNDIAARQPAAAE</sequence>
<feature type="transmembrane region" description="Helical" evidence="2">
    <location>
        <begin position="296"/>
        <end position="314"/>
    </location>
</feature>
<dbReference type="Gene3D" id="1.20.1250.20">
    <property type="entry name" value="MFS general substrate transporter like domains"/>
    <property type="match status" value="2"/>
</dbReference>
<dbReference type="NCBIfam" id="TIGR00792">
    <property type="entry name" value="gph"/>
    <property type="match status" value="1"/>
</dbReference>
<dbReference type="PATRIC" id="fig|48936.3.peg.2985"/>
<dbReference type="RefSeq" id="WP_039335708.1">
    <property type="nucleotide sequence ID" value="NZ_JRVC01000014.1"/>
</dbReference>
<feature type="transmembrane region" description="Helical" evidence="2">
    <location>
        <begin position="405"/>
        <end position="425"/>
    </location>
</feature>